<dbReference type="PANTHER" id="PTHR11767:SF102">
    <property type="entry name" value="INWARDLY RECTIFYING POTASSIUM CHANNEL 1, ISOFORM F"/>
    <property type="match status" value="1"/>
</dbReference>
<dbReference type="OrthoDB" id="9813518at2"/>
<keyword evidence="3" id="KW-0633">Potassium transport</keyword>
<keyword evidence="2" id="KW-0813">Transport</keyword>
<evidence type="ECO:0000313" key="14">
    <source>
        <dbReference type="EMBL" id="AYD47036.1"/>
    </source>
</evidence>
<organism evidence="14 15">
    <name type="scientific">Arachidicoccus soli</name>
    <dbReference type="NCBI Taxonomy" id="2341117"/>
    <lineage>
        <taxon>Bacteria</taxon>
        <taxon>Pseudomonadati</taxon>
        <taxon>Bacteroidota</taxon>
        <taxon>Chitinophagia</taxon>
        <taxon>Chitinophagales</taxon>
        <taxon>Chitinophagaceae</taxon>
        <taxon>Arachidicoccus</taxon>
    </lineage>
</organism>
<dbReference type="GO" id="GO:1990573">
    <property type="term" value="P:potassium ion import across plasma membrane"/>
    <property type="evidence" value="ECO:0007669"/>
    <property type="project" value="TreeGrafter"/>
</dbReference>
<evidence type="ECO:0000256" key="10">
    <source>
        <dbReference type="ARBA" id="ARBA00023303"/>
    </source>
</evidence>
<evidence type="ECO:0000313" key="15">
    <source>
        <dbReference type="Proteomes" id="UP000266118"/>
    </source>
</evidence>
<name>A0A386HN43_9BACT</name>
<keyword evidence="6" id="KW-0630">Potassium</keyword>
<proteinExistence type="predicted"/>
<protein>
    <submittedName>
        <fullName evidence="14">Transporter</fullName>
    </submittedName>
</protein>
<evidence type="ECO:0000259" key="12">
    <source>
        <dbReference type="Pfam" id="PF07885"/>
    </source>
</evidence>
<dbReference type="AlphaFoldDB" id="A0A386HN43"/>
<keyword evidence="4 11" id="KW-0812">Transmembrane</keyword>
<dbReference type="InterPro" id="IPR013099">
    <property type="entry name" value="K_chnl_dom"/>
</dbReference>
<evidence type="ECO:0000256" key="2">
    <source>
        <dbReference type="ARBA" id="ARBA00022448"/>
    </source>
</evidence>
<dbReference type="SUPFAM" id="SSF81296">
    <property type="entry name" value="E set domains"/>
    <property type="match status" value="1"/>
</dbReference>
<feature type="domain" description="Inward rectifier potassium channel C-terminal" evidence="13">
    <location>
        <begin position="162"/>
        <end position="302"/>
    </location>
</feature>
<keyword evidence="8" id="KW-0406">Ion transport</keyword>
<keyword evidence="10" id="KW-0407">Ion channel</keyword>
<dbReference type="Pfam" id="PF17655">
    <property type="entry name" value="IRK_C"/>
    <property type="match status" value="1"/>
</dbReference>
<dbReference type="InterPro" id="IPR041647">
    <property type="entry name" value="IRK_C"/>
</dbReference>
<keyword evidence="7 11" id="KW-1133">Transmembrane helix</keyword>
<dbReference type="RefSeq" id="WP_119985722.1">
    <property type="nucleotide sequence ID" value="NZ_CP032489.1"/>
</dbReference>
<dbReference type="Gene3D" id="2.60.40.1400">
    <property type="entry name" value="G protein-activated inward rectifier potassium channel 1"/>
    <property type="match status" value="1"/>
</dbReference>
<gene>
    <name evidence="14" type="ORF">D6B99_05065</name>
</gene>
<keyword evidence="9 11" id="KW-0472">Membrane</keyword>
<dbReference type="InterPro" id="IPR013518">
    <property type="entry name" value="K_chnl_inward-rec_Kir_cyto"/>
</dbReference>
<accession>A0A386HN43</accession>
<evidence type="ECO:0000259" key="13">
    <source>
        <dbReference type="Pfam" id="PF17655"/>
    </source>
</evidence>
<evidence type="ECO:0000256" key="4">
    <source>
        <dbReference type="ARBA" id="ARBA00022692"/>
    </source>
</evidence>
<dbReference type="EMBL" id="CP032489">
    <property type="protein sequence ID" value="AYD47036.1"/>
    <property type="molecule type" value="Genomic_DNA"/>
</dbReference>
<dbReference type="GO" id="GO:0005242">
    <property type="term" value="F:inward rectifier potassium channel activity"/>
    <property type="evidence" value="ECO:0007669"/>
    <property type="project" value="InterPro"/>
</dbReference>
<feature type="domain" description="Potassium channel" evidence="12">
    <location>
        <begin position="71"/>
        <end position="151"/>
    </location>
</feature>
<evidence type="ECO:0000256" key="8">
    <source>
        <dbReference type="ARBA" id="ARBA00023065"/>
    </source>
</evidence>
<dbReference type="PRINTS" id="PR01320">
    <property type="entry name" value="KIRCHANNEL"/>
</dbReference>
<feature type="transmembrane region" description="Helical" evidence="11">
    <location>
        <begin position="131"/>
        <end position="152"/>
    </location>
</feature>
<dbReference type="KEGG" id="ark:D6B99_05065"/>
<evidence type="ECO:0000256" key="1">
    <source>
        <dbReference type="ARBA" id="ARBA00004141"/>
    </source>
</evidence>
<dbReference type="Gene3D" id="1.10.287.70">
    <property type="match status" value="1"/>
</dbReference>
<dbReference type="GO" id="GO:0034765">
    <property type="term" value="P:regulation of monoatomic ion transmembrane transport"/>
    <property type="evidence" value="ECO:0007669"/>
    <property type="project" value="TreeGrafter"/>
</dbReference>
<evidence type="ECO:0000256" key="5">
    <source>
        <dbReference type="ARBA" id="ARBA00022882"/>
    </source>
</evidence>
<keyword evidence="5" id="KW-0851">Voltage-gated channel</keyword>
<dbReference type="Pfam" id="PF07885">
    <property type="entry name" value="Ion_trans_2"/>
    <property type="match status" value="1"/>
</dbReference>
<evidence type="ECO:0000256" key="7">
    <source>
        <dbReference type="ARBA" id="ARBA00022989"/>
    </source>
</evidence>
<reference evidence="14 15" key="1">
    <citation type="submission" date="2018-09" db="EMBL/GenBank/DDBJ databases">
        <title>Arachidicoccus sp. nov., a bacterium isolated from soil.</title>
        <authorList>
            <person name="Weon H.-Y."/>
            <person name="Kwon S.-W."/>
            <person name="Lee S.A."/>
        </authorList>
    </citation>
    <scope>NUCLEOTIDE SEQUENCE [LARGE SCALE GENOMIC DNA]</scope>
    <source>
        <strain evidence="14 15">KIS59-12</strain>
    </source>
</reference>
<dbReference type="InterPro" id="IPR014756">
    <property type="entry name" value="Ig_E-set"/>
</dbReference>
<dbReference type="InterPro" id="IPR016449">
    <property type="entry name" value="K_chnl_inward-rec_Kir"/>
</dbReference>
<evidence type="ECO:0000256" key="6">
    <source>
        <dbReference type="ARBA" id="ARBA00022958"/>
    </source>
</evidence>
<comment type="subcellular location">
    <subcellularLocation>
        <location evidence="1">Membrane</location>
        <topology evidence="1">Multi-pass membrane protein</topology>
    </subcellularLocation>
</comment>
<dbReference type="Proteomes" id="UP000266118">
    <property type="component" value="Chromosome"/>
</dbReference>
<feature type="transmembrane region" description="Helical" evidence="11">
    <location>
        <begin position="64"/>
        <end position="86"/>
    </location>
</feature>
<evidence type="ECO:0000256" key="9">
    <source>
        <dbReference type="ARBA" id="ARBA00023136"/>
    </source>
</evidence>
<dbReference type="GO" id="GO:0034702">
    <property type="term" value="C:monoatomic ion channel complex"/>
    <property type="evidence" value="ECO:0007669"/>
    <property type="project" value="UniProtKB-KW"/>
</dbReference>
<evidence type="ECO:0000256" key="3">
    <source>
        <dbReference type="ARBA" id="ARBA00022538"/>
    </source>
</evidence>
<evidence type="ECO:0000256" key="11">
    <source>
        <dbReference type="SAM" id="Phobius"/>
    </source>
</evidence>
<keyword evidence="15" id="KW-1185">Reference proteome</keyword>
<sequence length="318" mass="36323">MALRKKINPFSHTNNDTGFGSKGDSYGGRFINKDGSYNLHKQGIPLRERFSIYQAMLDMPRWKFICTIVLCYIIANVFYTLIYLLIGINEFQGFVNKSEWGRIKDVFFFSTETFTTVGYGRMNPVGDGVNLVAAIEAMTGFLSFALATGLLYGRFSKAKAHISFSQHALIAPYKEKTALMFRLATHKNKHSLTDVNIKVNLSLLLNENGESTYKFYDLPLERNRVDSLMMNWTVVHPIDENSPLLGLAAEDMQNLDFELYILVRGFDDVYSSNVLKRTSYTFNEVIFNAKFTQMYHESEDGKTTILDLDKLGKFDLLD</sequence>
<dbReference type="PANTHER" id="PTHR11767">
    <property type="entry name" value="INWARD RECTIFIER POTASSIUM CHANNEL"/>
    <property type="match status" value="1"/>
</dbReference>
<dbReference type="SUPFAM" id="SSF81324">
    <property type="entry name" value="Voltage-gated potassium channels"/>
    <property type="match status" value="1"/>
</dbReference>
<dbReference type="GO" id="GO:0005886">
    <property type="term" value="C:plasma membrane"/>
    <property type="evidence" value="ECO:0007669"/>
    <property type="project" value="TreeGrafter"/>
</dbReference>